<dbReference type="PANTHER" id="PTHR43244:SF1">
    <property type="entry name" value="5,10-METHYLENETETRAHYDROMETHANOPTERIN REDUCTASE"/>
    <property type="match status" value="1"/>
</dbReference>
<dbReference type="EMBL" id="JBHMCA010000020">
    <property type="protein sequence ID" value="MFB9443166.1"/>
    <property type="molecule type" value="Genomic_DNA"/>
</dbReference>
<dbReference type="InterPro" id="IPR011251">
    <property type="entry name" value="Luciferase-like_dom"/>
</dbReference>
<dbReference type="InterPro" id="IPR036661">
    <property type="entry name" value="Luciferase-like_sf"/>
</dbReference>
<comment type="caution">
    <text evidence="3">The sequence shown here is derived from an EMBL/GenBank/DDBJ whole genome shotgun (WGS) entry which is preliminary data.</text>
</comment>
<protein>
    <submittedName>
        <fullName evidence="3">LLM class flavin-dependent oxidoreductase</fullName>
    </submittedName>
</protein>
<accession>A0ABV5M2X7</accession>
<dbReference type="Gene3D" id="3.20.20.30">
    <property type="entry name" value="Luciferase-like domain"/>
    <property type="match status" value="1"/>
</dbReference>
<organism evidence="3 4">
    <name type="scientific">Dactylosporangium vinaceum</name>
    <dbReference type="NCBI Taxonomy" id="53362"/>
    <lineage>
        <taxon>Bacteria</taxon>
        <taxon>Bacillati</taxon>
        <taxon>Actinomycetota</taxon>
        <taxon>Actinomycetes</taxon>
        <taxon>Micromonosporales</taxon>
        <taxon>Micromonosporaceae</taxon>
        <taxon>Dactylosporangium</taxon>
    </lineage>
</organism>
<evidence type="ECO:0000313" key="3">
    <source>
        <dbReference type="EMBL" id="MFB9443166.1"/>
    </source>
</evidence>
<keyword evidence="1" id="KW-0560">Oxidoreductase</keyword>
<evidence type="ECO:0000256" key="1">
    <source>
        <dbReference type="ARBA" id="ARBA00023002"/>
    </source>
</evidence>
<dbReference type="SUPFAM" id="SSF51679">
    <property type="entry name" value="Bacterial luciferase-like"/>
    <property type="match status" value="1"/>
</dbReference>
<dbReference type="RefSeq" id="WP_281428390.1">
    <property type="nucleotide sequence ID" value="NZ_CP061913.1"/>
</dbReference>
<feature type="domain" description="Luciferase-like" evidence="2">
    <location>
        <begin position="2"/>
        <end position="177"/>
    </location>
</feature>
<name>A0ABV5M2X7_9ACTN</name>
<evidence type="ECO:0000259" key="2">
    <source>
        <dbReference type="Pfam" id="PF00296"/>
    </source>
</evidence>
<keyword evidence="4" id="KW-1185">Reference proteome</keyword>
<sequence length="204" mass="21494">MLGLGPGRRQRIETMFGRDASRPIGHTREFLTALLPLLRGESAEVHGETITTRGRLGIAPIAPPAVLLAALGPKMLRLAAELTDGTITVWTGPRVIAERIAPAIDGRIVVNIPVAVTNDPDGVRADAATTFAAAQSVPGYQALFDQEGVAGPADVVVAGDEAEVERQLRRYEEAGATEIAAVPWGPPEQITRTLKLLGALNSTP</sequence>
<dbReference type="PANTHER" id="PTHR43244">
    <property type="match status" value="1"/>
</dbReference>
<dbReference type="Proteomes" id="UP001589608">
    <property type="component" value="Unassembled WGS sequence"/>
</dbReference>
<dbReference type="CDD" id="cd01097">
    <property type="entry name" value="Tetrahydromethanopterin_reductase"/>
    <property type="match status" value="1"/>
</dbReference>
<gene>
    <name evidence="3" type="ORF">ACFFTR_08725</name>
</gene>
<evidence type="ECO:0000313" key="4">
    <source>
        <dbReference type="Proteomes" id="UP001589608"/>
    </source>
</evidence>
<dbReference type="Pfam" id="PF00296">
    <property type="entry name" value="Bac_luciferase"/>
    <property type="match status" value="1"/>
</dbReference>
<proteinExistence type="predicted"/>
<reference evidence="3 4" key="1">
    <citation type="submission" date="2024-09" db="EMBL/GenBank/DDBJ databases">
        <authorList>
            <person name="Sun Q."/>
            <person name="Mori K."/>
        </authorList>
    </citation>
    <scope>NUCLEOTIDE SEQUENCE [LARGE SCALE GENOMIC DNA]</scope>
    <source>
        <strain evidence="3 4">JCM 3307</strain>
    </source>
</reference>
<dbReference type="InterPro" id="IPR050564">
    <property type="entry name" value="F420-G6PD/mer"/>
</dbReference>